<dbReference type="AlphaFoldDB" id="A0A7W5TSQ0"/>
<dbReference type="Proteomes" id="UP000547528">
    <property type="component" value="Unassembled WGS sequence"/>
</dbReference>
<dbReference type="RefSeq" id="WP_183358838.1">
    <property type="nucleotide sequence ID" value="NZ_BAABKR010000003.1"/>
</dbReference>
<organism evidence="6 7">
    <name type="scientific">Garicola koreensis</name>
    <dbReference type="NCBI Taxonomy" id="1262554"/>
    <lineage>
        <taxon>Bacteria</taxon>
        <taxon>Bacillati</taxon>
        <taxon>Actinomycetota</taxon>
        <taxon>Actinomycetes</taxon>
        <taxon>Micrococcales</taxon>
        <taxon>Micrococcaceae</taxon>
        <taxon>Garicola</taxon>
    </lineage>
</organism>
<dbReference type="GO" id="GO:0050660">
    <property type="term" value="F:flavin adenine dinucleotide binding"/>
    <property type="evidence" value="ECO:0007669"/>
    <property type="project" value="InterPro"/>
</dbReference>
<feature type="domain" description="Acyl-CoA dehydrogenase C-terminal" evidence="5">
    <location>
        <begin position="248"/>
        <end position="372"/>
    </location>
</feature>
<dbReference type="Pfam" id="PF08028">
    <property type="entry name" value="Acyl-CoA_dh_2"/>
    <property type="match status" value="1"/>
</dbReference>
<dbReference type="Gene3D" id="2.40.110.10">
    <property type="entry name" value="Butyryl-CoA Dehydrogenase, subunit A, domain 2"/>
    <property type="match status" value="1"/>
</dbReference>
<dbReference type="SUPFAM" id="SSF47203">
    <property type="entry name" value="Acyl-CoA dehydrogenase C-terminal domain-like"/>
    <property type="match status" value="1"/>
</dbReference>
<dbReference type="GO" id="GO:0003995">
    <property type="term" value="F:acyl-CoA dehydrogenase activity"/>
    <property type="evidence" value="ECO:0007669"/>
    <property type="project" value="TreeGrafter"/>
</dbReference>
<dbReference type="InterPro" id="IPR036250">
    <property type="entry name" value="AcylCo_DH-like_C"/>
</dbReference>
<comment type="caution">
    <text evidence="6">The sequence shown here is derived from an EMBL/GenBank/DDBJ whole genome shotgun (WGS) entry which is preliminary data.</text>
</comment>
<keyword evidence="2" id="KW-0560">Oxidoreductase</keyword>
<sequence length="390" mass="43293">MTDRETRHTELAQRYLPEELLERIRERAPRYDRENSFFDEDFDELREHGYLRLFIPEEFGGPGLGMDEVSRLQQRLAAAAPATALGINMHLVCTGTVRAMHQRGDRSLDYVFNEVMAGEVFGFGVSEPANDWVLQSANTSAVPEADGGYRLTGTKIFTSLSPVWTRLIVHGLDSSETDDPAVVYGFIERGEEGIATSDHWDVMGMRATQSRATRLENVRMRPEKVARRIPDGPNPDLLTFGITANFQLLIASVYTGLASRALDVGAEALKNKRSAKHGTSFAEIPQHRDRLADALRDYLAVPAQLATYAREFDELVDHGTGWPQRFVAARLNAGEAARRCVEEALKCSGGSGYDNSSELNRLYRDALAGLFHPQSADAARPMYAAALLDD</sequence>
<dbReference type="SUPFAM" id="SSF56645">
    <property type="entry name" value="Acyl-CoA dehydrogenase NM domain-like"/>
    <property type="match status" value="1"/>
</dbReference>
<dbReference type="InterPro" id="IPR013107">
    <property type="entry name" value="Acyl-CoA_DH_C"/>
</dbReference>
<protein>
    <submittedName>
        <fullName evidence="6">Alkylation response protein AidB-like acyl-CoA dehydrogenase</fullName>
    </submittedName>
</protein>
<evidence type="ECO:0000259" key="5">
    <source>
        <dbReference type="Pfam" id="PF08028"/>
    </source>
</evidence>
<dbReference type="PANTHER" id="PTHR43884">
    <property type="entry name" value="ACYL-COA DEHYDROGENASE"/>
    <property type="match status" value="1"/>
</dbReference>
<dbReference type="Gene3D" id="1.10.540.10">
    <property type="entry name" value="Acyl-CoA dehydrogenase/oxidase, N-terminal domain"/>
    <property type="match status" value="1"/>
</dbReference>
<dbReference type="Pfam" id="PF02771">
    <property type="entry name" value="Acyl-CoA_dh_N"/>
    <property type="match status" value="1"/>
</dbReference>
<evidence type="ECO:0000259" key="4">
    <source>
        <dbReference type="Pfam" id="PF02771"/>
    </source>
</evidence>
<evidence type="ECO:0000259" key="3">
    <source>
        <dbReference type="Pfam" id="PF02770"/>
    </source>
</evidence>
<evidence type="ECO:0000313" key="6">
    <source>
        <dbReference type="EMBL" id="MBB3668455.1"/>
    </source>
</evidence>
<dbReference type="PIRSF" id="PIRSF016578">
    <property type="entry name" value="HsaA"/>
    <property type="match status" value="1"/>
</dbReference>
<dbReference type="InterPro" id="IPR006091">
    <property type="entry name" value="Acyl-CoA_Oxase/DH_mid-dom"/>
</dbReference>
<dbReference type="Gene3D" id="1.20.140.10">
    <property type="entry name" value="Butyryl-CoA Dehydrogenase, subunit A, domain 3"/>
    <property type="match status" value="1"/>
</dbReference>
<accession>A0A7W5TSQ0</accession>
<keyword evidence="1" id="KW-0285">Flavoprotein</keyword>
<name>A0A7W5TSQ0_9MICC</name>
<dbReference type="InterPro" id="IPR046373">
    <property type="entry name" value="Acyl-CoA_Oxase/DH_mid-dom_sf"/>
</dbReference>
<proteinExistence type="predicted"/>
<evidence type="ECO:0000256" key="2">
    <source>
        <dbReference type="ARBA" id="ARBA00023002"/>
    </source>
</evidence>
<dbReference type="InterPro" id="IPR037069">
    <property type="entry name" value="AcylCoA_DH/ox_N_sf"/>
</dbReference>
<feature type="domain" description="Acyl-CoA dehydrogenase/oxidase N-terminal" evidence="4">
    <location>
        <begin position="22"/>
        <end position="93"/>
    </location>
</feature>
<dbReference type="InterPro" id="IPR009100">
    <property type="entry name" value="AcylCoA_DH/oxidase_NM_dom_sf"/>
</dbReference>
<dbReference type="EMBL" id="JACIBT010000020">
    <property type="protein sequence ID" value="MBB3668455.1"/>
    <property type="molecule type" value="Genomic_DNA"/>
</dbReference>
<dbReference type="Pfam" id="PF02770">
    <property type="entry name" value="Acyl-CoA_dh_M"/>
    <property type="match status" value="1"/>
</dbReference>
<evidence type="ECO:0000313" key="7">
    <source>
        <dbReference type="Proteomes" id="UP000547528"/>
    </source>
</evidence>
<evidence type="ECO:0000256" key="1">
    <source>
        <dbReference type="ARBA" id="ARBA00022630"/>
    </source>
</evidence>
<keyword evidence="7" id="KW-1185">Reference proteome</keyword>
<reference evidence="6 7" key="1">
    <citation type="submission" date="2020-08" db="EMBL/GenBank/DDBJ databases">
        <title>Sequencing the genomes of 1000 actinobacteria strains.</title>
        <authorList>
            <person name="Klenk H.-P."/>
        </authorList>
    </citation>
    <scope>NUCLEOTIDE SEQUENCE [LARGE SCALE GENOMIC DNA]</scope>
    <source>
        <strain evidence="6 7">DSM 28238</strain>
    </source>
</reference>
<dbReference type="PANTHER" id="PTHR43884:SF25">
    <property type="entry name" value="ACYL-COA DEHYDROGENASE YDBM-RELATED"/>
    <property type="match status" value="1"/>
</dbReference>
<gene>
    <name evidence="6" type="ORF">FHX47_002091</name>
</gene>
<feature type="domain" description="Acyl-CoA oxidase/dehydrogenase middle" evidence="3">
    <location>
        <begin position="123"/>
        <end position="218"/>
    </location>
</feature>
<dbReference type="InterPro" id="IPR013786">
    <property type="entry name" value="AcylCoA_DH/ox_N"/>
</dbReference>